<reference evidence="9 10" key="1">
    <citation type="submission" date="2021-08" db="EMBL/GenBank/DDBJ databases">
        <authorList>
            <person name="Tuo L."/>
        </authorList>
    </citation>
    <scope>NUCLEOTIDE SEQUENCE [LARGE SCALE GENOMIC DNA]</scope>
    <source>
        <strain evidence="9 10">JCM 31229</strain>
    </source>
</reference>
<keyword evidence="4 5" id="KW-0274">FAD</keyword>
<dbReference type="RefSeq" id="WP_222990693.1">
    <property type="nucleotide sequence ID" value="NZ_JAINVV010000006.1"/>
</dbReference>
<keyword evidence="10" id="KW-1185">Reference proteome</keyword>
<dbReference type="InterPro" id="IPR009100">
    <property type="entry name" value="AcylCoA_DH/oxidase_NM_dom_sf"/>
</dbReference>
<organism evidence="9 10">
    <name type="scientific">Sphingomonas colocasiae</name>
    <dbReference type="NCBI Taxonomy" id="1848973"/>
    <lineage>
        <taxon>Bacteria</taxon>
        <taxon>Pseudomonadati</taxon>
        <taxon>Pseudomonadota</taxon>
        <taxon>Alphaproteobacteria</taxon>
        <taxon>Sphingomonadales</taxon>
        <taxon>Sphingomonadaceae</taxon>
        <taxon>Sphingomonas</taxon>
    </lineage>
</organism>
<feature type="domain" description="Acyl-CoA dehydrogenase/oxidase C-terminal" evidence="6">
    <location>
        <begin position="234"/>
        <end position="381"/>
    </location>
</feature>
<dbReference type="InterPro" id="IPR006091">
    <property type="entry name" value="Acyl-CoA_Oxase/DH_mid-dom"/>
</dbReference>
<dbReference type="Pfam" id="PF02771">
    <property type="entry name" value="Acyl-CoA_dh_N"/>
    <property type="match status" value="1"/>
</dbReference>
<protein>
    <submittedName>
        <fullName evidence="9">Acyl-CoA dehydrogenase family protein</fullName>
    </submittedName>
</protein>
<dbReference type="InterPro" id="IPR036250">
    <property type="entry name" value="AcylCo_DH-like_C"/>
</dbReference>
<dbReference type="EMBL" id="JAINVV010000006">
    <property type="protein sequence ID" value="MBY8823597.1"/>
    <property type="molecule type" value="Genomic_DNA"/>
</dbReference>
<evidence type="ECO:0000256" key="3">
    <source>
        <dbReference type="ARBA" id="ARBA00022630"/>
    </source>
</evidence>
<feature type="domain" description="Acyl-CoA dehydrogenase/oxidase N-terminal" evidence="8">
    <location>
        <begin position="9"/>
        <end position="118"/>
    </location>
</feature>
<keyword evidence="5" id="KW-0560">Oxidoreductase</keyword>
<name>A0ABS7PQI8_9SPHN</name>
<dbReference type="PANTHER" id="PTHR43884">
    <property type="entry name" value="ACYL-COA DEHYDROGENASE"/>
    <property type="match status" value="1"/>
</dbReference>
<dbReference type="Pfam" id="PF02770">
    <property type="entry name" value="Acyl-CoA_dh_M"/>
    <property type="match status" value="1"/>
</dbReference>
<dbReference type="InterPro" id="IPR037069">
    <property type="entry name" value="AcylCoA_DH/ox_N_sf"/>
</dbReference>
<comment type="caution">
    <text evidence="9">The sequence shown here is derived from an EMBL/GenBank/DDBJ whole genome shotgun (WGS) entry which is preliminary data.</text>
</comment>
<evidence type="ECO:0000259" key="7">
    <source>
        <dbReference type="Pfam" id="PF02770"/>
    </source>
</evidence>
<dbReference type="Gene3D" id="2.40.110.10">
    <property type="entry name" value="Butyryl-CoA Dehydrogenase, subunit A, domain 2"/>
    <property type="match status" value="1"/>
</dbReference>
<proteinExistence type="inferred from homology"/>
<comment type="similarity">
    <text evidence="2 5">Belongs to the acyl-CoA dehydrogenase family.</text>
</comment>
<evidence type="ECO:0000259" key="6">
    <source>
        <dbReference type="Pfam" id="PF00441"/>
    </source>
</evidence>
<dbReference type="Pfam" id="PF00441">
    <property type="entry name" value="Acyl-CoA_dh_1"/>
    <property type="match status" value="1"/>
</dbReference>
<dbReference type="InterPro" id="IPR009075">
    <property type="entry name" value="AcylCo_DH/oxidase_C"/>
</dbReference>
<evidence type="ECO:0000313" key="9">
    <source>
        <dbReference type="EMBL" id="MBY8823597.1"/>
    </source>
</evidence>
<accession>A0ABS7PQI8</accession>
<dbReference type="Proteomes" id="UP000706039">
    <property type="component" value="Unassembled WGS sequence"/>
</dbReference>
<dbReference type="PIRSF" id="PIRSF016578">
    <property type="entry name" value="HsaA"/>
    <property type="match status" value="1"/>
</dbReference>
<evidence type="ECO:0000256" key="2">
    <source>
        <dbReference type="ARBA" id="ARBA00009347"/>
    </source>
</evidence>
<dbReference type="Gene3D" id="1.10.540.10">
    <property type="entry name" value="Acyl-CoA dehydrogenase/oxidase, N-terminal domain"/>
    <property type="match status" value="1"/>
</dbReference>
<evidence type="ECO:0000256" key="1">
    <source>
        <dbReference type="ARBA" id="ARBA00001974"/>
    </source>
</evidence>
<dbReference type="InterPro" id="IPR046373">
    <property type="entry name" value="Acyl-CoA_Oxase/DH_mid-dom_sf"/>
</dbReference>
<dbReference type="InterPro" id="IPR013786">
    <property type="entry name" value="AcylCoA_DH/ox_N"/>
</dbReference>
<sequence>MNAAGEAEHITMLRETLRRFIDKEMPRDSVSRWDKENHFPREVHLKLAELGLTGLTVPEQYGGSGRDITATIVTIEELCSRSMAVGCAYIQSSCYAGLNLVEVASDAQRRELLPRVASEGLMFAYGFTEPDVGADLASVRTTARRDGDELVIRGSKRFCSGAAISDFIYALVRTGPAEERYRNLSLVLIPPHAPGVTLEAQDTLGLKGGGTFDVTFDDVRVPVANVVGGEDGIGQGWAKLVGPGLDVEKIEVAAMALGIARGAIADAWTYAQERVQFGKPICTIQSIRHMLADARTRFEACRLMTYNAAALIDAHQPAAVETAMAKLFVCDTARDIVLSCQQILGAYGYVRDFDMERYVRDILVMPILGGSSAIQRNNIANLLKLPR</sequence>
<evidence type="ECO:0000256" key="4">
    <source>
        <dbReference type="ARBA" id="ARBA00022827"/>
    </source>
</evidence>
<dbReference type="SUPFAM" id="SSF47203">
    <property type="entry name" value="Acyl-CoA dehydrogenase C-terminal domain-like"/>
    <property type="match status" value="1"/>
</dbReference>
<evidence type="ECO:0000313" key="10">
    <source>
        <dbReference type="Proteomes" id="UP000706039"/>
    </source>
</evidence>
<keyword evidence="3 5" id="KW-0285">Flavoprotein</keyword>
<evidence type="ECO:0000256" key="5">
    <source>
        <dbReference type="RuleBase" id="RU362125"/>
    </source>
</evidence>
<evidence type="ECO:0000259" key="8">
    <source>
        <dbReference type="Pfam" id="PF02771"/>
    </source>
</evidence>
<dbReference type="Gene3D" id="1.20.140.10">
    <property type="entry name" value="Butyryl-CoA Dehydrogenase, subunit A, domain 3"/>
    <property type="match status" value="1"/>
</dbReference>
<feature type="domain" description="Acyl-CoA oxidase/dehydrogenase middle" evidence="7">
    <location>
        <begin position="124"/>
        <end position="219"/>
    </location>
</feature>
<comment type="cofactor">
    <cofactor evidence="1 5">
        <name>FAD</name>
        <dbReference type="ChEBI" id="CHEBI:57692"/>
    </cofactor>
</comment>
<gene>
    <name evidence="9" type="ORF">K7G82_14935</name>
</gene>
<dbReference type="SUPFAM" id="SSF56645">
    <property type="entry name" value="Acyl-CoA dehydrogenase NM domain-like"/>
    <property type="match status" value="1"/>
</dbReference>
<dbReference type="PANTHER" id="PTHR43884:SF12">
    <property type="entry name" value="ISOVALERYL-COA DEHYDROGENASE, MITOCHONDRIAL-RELATED"/>
    <property type="match status" value="1"/>
</dbReference>